<keyword evidence="1" id="KW-1133">Transmembrane helix</keyword>
<evidence type="ECO:0000256" key="1">
    <source>
        <dbReference type="SAM" id="Phobius"/>
    </source>
</evidence>
<dbReference type="Proteomes" id="UP000078550">
    <property type="component" value="Unassembled WGS sequence"/>
</dbReference>
<dbReference type="Proteomes" id="UP000078555">
    <property type="component" value="Unassembled WGS sequence"/>
</dbReference>
<name>A0A1A9AJN5_PLAOA</name>
<accession>A0A1A9AJN5</accession>
<evidence type="ECO:0000313" key="2">
    <source>
        <dbReference type="EMBL" id="SBT55768.1"/>
    </source>
</evidence>
<sequence>MTDNGKHLKDVPSIGFDVMMNNPIHACELCSHCENTVLKLNNDYWFKIFCYKFARNIQTLYEILVFRSELKKKRCDDLHYWVHDQVINTYNYADFSRNYVNVVADIKKVWNDINEKSKYSKYKTICETNFSSLNFTEMSRRKKIDDYCENYNELYNILTRRRQNCNIYYEYFKKKSIEYDELLKGCLIEGADRDYCSKICKIDVNSRNNIMNTTKCKTTEEAQKQNDVITQKQCEAQKQELQSQFARISSVSSSQVLSFSDHRIIFLVIFTVWGIFLTLLFLYKISPFGTWIKNIFQKKKNLGVNFDGENENELFDNYSENLNSNFRNVEYNVPYNSNWNSSR</sequence>
<keyword evidence="1" id="KW-0472">Membrane</keyword>
<feature type="transmembrane region" description="Helical" evidence="1">
    <location>
        <begin position="264"/>
        <end position="283"/>
    </location>
</feature>
<organism evidence="3 4">
    <name type="scientific">Plasmodium ovale wallikeri</name>
    <dbReference type="NCBI Taxonomy" id="864142"/>
    <lineage>
        <taxon>Eukaryota</taxon>
        <taxon>Sar</taxon>
        <taxon>Alveolata</taxon>
        <taxon>Apicomplexa</taxon>
        <taxon>Aconoidasida</taxon>
        <taxon>Haemosporida</taxon>
        <taxon>Plasmodiidae</taxon>
        <taxon>Plasmodium</taxon>
        <taxon>Plasmodium (Plasmodium)</taxon>
    </lineage>
</organism>
<gene>
    <name evidence="2" type="ORF">POVWA1_072160</name>
    <name evidence="3" type="ORF">POVWA2_073270</name>
</gene>
<protein>
    <submittedName>
        <fullName evidence="3">PIR Superfamily Protein</fullName>
    </submittedName>
</protein>
<dbReference type="AlphaFoldDB" id="A0A1A9AJN5"/>
<reference evidence="3" key="2">
    <citation type="submission" date="2016-05" db="EMBL/GenBank/DDBJ databases">
        <authorList>
            <person name="Lavstsen T."/>
            <person name="Jespersen J.S."/>
        </authorList>
    </citation>
    <scope>NUCLEOTIDE SEQUENCE [LARGE SCALE GENOMIC DNA]</scope>
</reference>
<proteinExistence type="predicted"/>
<dbReference type="EMBL" id="FLRE01001349">
    <property type="protein sequence ID" value="SBT56379.1"/>
    <property type="molecule type" value="Genomic_DNA"/>
</dbReference>
<dbReference type="InterPro" id="IPR008780">
    <property type="entry name" value="Plasmodium_Vir"/>
</dbReference>
<dbReference type="EMBL" id="FLRD01000872">
    <property type="protein sequence ID" value="SBT55768.1"/>
    <property type="molecule type" value="Genomic_DNA"/>
</dbReference>
<evidence type="ECO:0000313" key="3">
    <source>
        <dbReference type="EMBL" id="SBT56379.1"/>
    </source>
</evidence>
<keyword evidence="1" id="KW-0812">Transmembrane</keyword>
<evidence type="ECO:0000313" key="4">
    <source>
        <dbReference type="Proteomes" id="UP000078550"/>
    </source>
</evidence>
<evidence type="ECO:0000313" key="5">
    <source>
        <dbReference type="Proteomes" id="UP000078555"/>
    </source>
</evidence>
<keyword evidence="5" id="KW-1185">Reference proteome</keyword>
<reference evidence="4 5" key="1">
    <citation type="submission" date="2016-05" db="EMBL/GenBank/DDBJ databases">
        <authorList>
            <person name="Naeem Raeece"/>
        </authorList>
    </citation>
    <scope>NUCLEOTIDE SEQUENCE [LARGE SCALE GENOMIC DNA]</scope>
</reference>
<dbReference type="Pfam" id="PF05795">
    <property type="entry name" value="Plasmodium_Vir"/>
    <property type="match status" value="2"/>
</dbReference>